<reference evidence="1 2" key="1">
    <citation type="submission" date="2019-08" db="EMBL/GenBank/DDBJ databases">
        <title>Deep-cultivation of Planctomycetes and their phenomic and genomic characterization uncovers novel biology.</title>
        <authorList>
            <person name="Wiegand S."/>
            <person name="Jogler M."/>
            <person name="Boedeker C."/>
            <person name="Pinto D."/>
            <person name="Vollmers J."/>
            <person name="Rivas-Marin E."/>
            <person name="Kohn T."/>
            <person name="Peeters S.H."/>
            <person name="Heuer A."/>
            <person name="Rast P."/>
            <person name="Oberbeckmann S."/>
            <person name="Bunk B."/>
            <person name="Jeske O."/>
            <person name="Meyerdierks A."/>
            <person name="Storesund J.E."/>
            <person name="Kallscheuer N."/>
            <person name="Luecker S."/>
            <person name="Lage O.M."/>
            <person name="Pohl T."/>
            <person name="Merkel B.J."/>
            <person name="Hornburger P."/>
            <person name="Mueller R.-W."/>
            <person name="Bruemmer F."/>
            <person name="Labrenz M."/>
            <person name="Spormann A.M."/>
            <person name="Op Den Camp H."/>
            <person name="Overmann J."/>
            <person name="Amann R."/>
            <person name="Jetten M.S.M."/>
            <person name="Mascher T."/>
            <person name="Medema M.H."/>
            <person name="Devos D.P."/>
            <person name="Kaster A.-K."/>
            <person name="Ovreas L."/>
            <person name="Rohde M."/>
            <person name="Galperin M.Y."/>
            <person name="Jogler C."/>
        </authorList>
    </citation>
    <scope>NUCLEOTIDE SEQUENCE [LARGE SCALE GENOMIC DNA]</scope>
    <source>
        <strain evidence="1 2">LF1</strain>
    </source>
</reference>
<dbReference type="EMBL" id="VRLW01000001">
    <property type="protein sequence ID" value="KAA1259946.1"/>
    <property type="molecule type" value="Genomic_DNA"/>
</dbReference>
<dbReference type="RefSeq" id="WP_068265123.1">
    <property type="nucleotide sequence ID" value="NZ_LWSK01000077.1"/>
</dbReference>
<dbReference type="OrthoDB" id="289446at2"/>
<gene>
    <name evidence="1" type="ORF">LF1_24840</name>
</gene>
<comment type="caution">
    <text evidence="1">The sequence shown here is derived from an EMBL/GenBank/DDBJ whole genome shotgun (WGS) entry which is preliminary data.</text>
</comment>
<proteinExistence type="predicted"/>
<evidence type="ECO:0000313" key="1">
    <source>
        <dbReference type="EMBL" id="KAA1259946.1"/>
    </source>
</evidence>
<name>A0A5B1CHC0_9BACT</name>
<accession>A0A5B1CHC0</accession>
<protein>
    <submittedName>
        <fullName evidence="1">Uncharacterized protein</fullName>
    </submittedName>
</protein>
<sequence>MIAAFHVYLYGPDGGPLPVSFEDAAARLQELPKLGFEWDGSFVWAKDRGEQKVFGMMYDAAGSIQYCELQGQCDLQTWQTVCQTIIGAKTLFGPDQAPLLKLMRLPESEWQDFQSFESLIWQPEQN</sequence>
<keyword evidence="2" id="KW-1185">Reference proteome</keyword>
<evidence type="ECO:0000313" key="2">
    <source>
        <dbReference type="Proteomes" id="UP000322699"/>
    </source>
</evidence>
<organism evidence="1 2">
    <name type="scientific">Rubripirellula obstinata</name>
    <dbReference type="NCBI Taxonomy" id="406547"/>
    <lineage>
        <taxon>Bacteria</taxon>
        <taxon>Pseudomonadati</taxon>
        <taxon>Planctomycetota</taxon>
        <taxon>Planctomycetia</taxon>
        <taxon>Pirellulales</taxon>
        <taxon>Pirellulaceae</taxon>
        <taxon>Rubripirellula</taxon>
    </lineage>
</organism>
<dbReference type="AlphaFoldDB" id="A0A5B1CHC0"/>
<dbReference type="Proteomes" id="UP000322699">
    <property type="component" value="Unassembled WGS sequence"/>
</dbReference>